<proteinExistence type="predicted"/>
<dbReference type="OrthoDB" id="46187at2157"/>
<dbReference type="KEGG" id="iho:Igni_0827"/>
<dbReference type="EMBL" id="CP000816">
    <property type="protein sequence ID" value="ABU82009.1"/>
    <property type="molecule type" value="Genomic_DNA"/>
</dbReference>
<organism evidence="1 2">
    <name type="scientific">Ignicoccus hospitalis (strain KIN4/I / DSM 18386 / JCM 14125)</name>
    <dbReference type="NCBI Taxonomy" id="453591"/>
    <lineage>
        <taxon>Archaea</taxon>
        <taxon>Thermoproteota</taxon>
        <taxon>Thermoprotei</taxon>
        <taxon>Desulfurococcales</taxon>
        <taxon>Desulfurococcaceae</taxon>
        <taxon>Ignicoccus</taxon>
    </lineage>
</organism>
<dbReference type="eggNOG" id="arCOG05941">
    <property type="taxonomic scope" value="Archaea"/>
</dbReference>
<dbReference type="AlphaFoldDB" id="A8AAQ7"/>
<protein>
    <submittedName>
        <fullName evidence="1">Uncharacterized protein</fullName>
    </submittedName>
</protein>
<dbReference type="STRING" id="453591.Igni_0827"/>
<accession>A8AAQ7</accession>
<evidence type="ECO:0000313" key="1">
    <source>
        <dbReference type="EMBL" id="ABU82009.1"/>
    </source>
</evidence>
<name>A8AAQ7_IGNH4</name>
<dbReference type="HOGENOM" id="CLU_143937_1_0_2"/>
<sequence length="120" mass="14409">MEYVELDQGELKELLDQYLKELYEYNEKLPENVRLKAFHYVKSKGRVYVYVGKYFYKYERDGTKLRWKYLGTQPPEGCPPPPPNPLDGLVFQIRRGKVYIRKDLYEKYFAKRRAKSVSSP</sequence>
<dbReference type="RefSeq" id="WP_012122973.1">
    <property type="nucleotide sequence ID" value="NC_009776.1"/>
</dbReference>
<dbReference type="Proteomes" id="UP000000262">
    <property type="component" value="Chromosome"/>
</dbReference>
<dbReference type="GeneID" id="5562480"/>
<evidence type="ECO:0000313" key="2">
    <source>
        <dbReference type="Proteomes" id="UP000000262"/>
    </source>
</evidence>
<keyword evidence="2" id="KW-1185">Reference proteome</keyword>
<gene>
    <name evidence="1" type="ordered locus">Igni_0827</name>
</gene>
<reference evidence="1 2" key="1">
    <citation type="journal article" date="2008" name="Genome Biol.">
        <title>A genomic analysis of the archaeal system Ignicoccus hospitalis-Nanoarchaeum equitans.</title>
        <authorList>
            <person name="Podar M."/>
            <person name="Anderson I."/>
            <person name="Makarova K.S."/>
            <person name="Elkins J.G."/>
            <person name="Ivanova N."/>
            <person name="Wall M.A."/>
            <person name="Lykidis A."/>
            <person name="Mavromatis K."/>
            <person name="Sun H."/>
            <person name="Hudson M.E."/>
            <person name="Chen W."/>
            <person name="Deciu C."/>
            <person name="Hutchison D."/>
            <person name="Eads J.R."/>
            <person name="Anderson A."/>
            <person name="Fernandes F."/>
            <person name="Szeto E."/>
            <person name="Lapidus A."/>
            <person name="Kyrpides N.C."/>
            <person name="Saier M.H.Jr."/>
            <person name="Richardson P.M."/>
            <person name="Rachel R."/>
            <person name="Huber H."/>
            <person name="Eisen J.A."/>
            <person name="Koonin E.V."/>
            <person name="Keller M."/>
            <person name="Stetter K.O."/>
        </authorList>
    </citation>
    <scope>NUCLEOTIDE SEQUENCE [LARGE SCALE GENOMIC DNA]</scope>
    <source>
        <strain evidence="2">KIN4/I / DSM 18386 / JCM 14125</strain>
    </source>
</reference>